<dbReference type="PANTHER" id="PTHR34106">
    <property type="entry name" value="GLYCOSIDASE"/>
    <property type="match status" value="1"/>
</dbReference>
<sequence length="325" mass="36924">MNSNGSEILKRSSNNPILIPNKNNWWESEAVFNCAILYSGKKIHMLYRAIGEYEHYFSRIGYASSDDGYVFRRRNEVAINPIVDYEKFGIEDPRLTEIDNQVYITYVVLPDRPKKGPMVSTALATTIDYSRFDRLGIITSEGTDNKDVVLFPTKLRSKNKLSSKNMKYFCLHRPSSWVGDAYGIDKPSIWIGEGNTLTKFETHTLLMKPEQKWEELKIGAGPPPIRTKYGWLVIYHGVSANKTYSAGAALLDLEDPYKILCRSKEPILVPTEQYEKYGDVSNVVFPTGACIVDEEIFVYYGGADKVCCVATAKINELVDYLFQNN</sequence>
<proteinExistence type="predicted"/>
<dbReference type="OrthoDB" id="6245at2157"/>
<dbReference type="Pfam" id="PF04041">
    <property type="entry name" value="Glyco_hydro_130"/>
    <property type="match status" value="1"/>
</dbReference>
<dbReference type="SUPFAM" id="SSF75005">
    <property type="entry name" value="Arabinanase/levansucrase/invertase"/>
    <property type="match status" value="1"/>
</dbReference>
<accession>A0A484IEZ9</accession>
<evidence type="ECO:0000256" key="1">
    <source>
        <dbReference type="ARBA" id="ARBA00022676"/>
    </source>
</evidence>
<keyword evidence="1 3" id="KW-0328">Glycosyltransferase</keyword>
<keyword evidence="4" id="KW-1185">Reference proteome</keyword>
<dbReference type="InterPro" id="IPR023296">
    <property type="entry name" value="Glyco_hydro_beta-prop_sf"/>
</dbReference>
<organism evidence="3 4">
    <name type="scientific">Candidatus Nitrosocosmicus franklandianus</name>
    <dbReference type="NCBI Taxonomy" id="1798806"/>
    <lineage>
        <taxon>Archaea</taxon>
        <taxon>Nitrososphaerota</taxon>
        <taxon>Nitrososphaeria</taxon>
        <taxon>Nitrososphaerales</taxon>
        <taxon>Nitrososphaeraceae</taxon>
        <taxon>Candidatus Nitrosocosmicus</taxon>
    </lineage>
</organism>
<dbReference type="PIRSF" id="PIRSF016202">
    <property type="entry name" value="PH1107"/>
    <property type="match status" value="1"/>
</dbReference>
<dbReference type="CDD" id="cd18614">
    <property type="entry name" value="GH130"/>
    <property type="match status" value="1"/>
</dbReference>
<dbReference type="InterPro" id="IPR007184">
    <property type="entry name" value="Mannoside_phosphorylase"/>
</dbReference>
<dbReference type="EMBL" id="LR216287">
    <property type="protein sequence ID" value="VFJ14719.1"/>
    <property type="molecule type" value="Genomic_DNA"/>
</dbReference>
<evidence type="ECO:0000313" key="4">
    <source>
        <dbReference type="Proteomes" id="UP000294299"/>
    </source>
</evidence>
<dbReference type="PANTHER" id="PTHR34106:SF5">
    <property type="entry name" value="GLYCOSIDASE"/>
    <property type="match status" value="1"/>
</dbReference>
<dbReference type="AlphaFoldDB" id="A0A484IEZ9"/>
<dbReference type="EC" id="2.4.1.-" evidence="3"/>
<dbReference type="GeneID" id="39421608"/>
<gene>
    <name evidence="3" type="ORF">NFRAN_2397</name>
</gene>
<evidence type="ECO:0000256" key="2">
    <source>
        <dbReference type="ARBA" id="ARBA00022679"/>
    </source>
</evidence>
<reference evidence="3 4" key="1">
    <citation type="submission" date="2019-02" db="EMBL/GenBank/DDBJ databases">
        <authorList>
            <person name="Lehtovirta-Morley E L."/>
        </authorList>
    </citation>
    <scope>NUCLEOTIDE SEQUENCE [LARGE SCALE GENOMIC DNA]</scope>
    <source>
        <strain evidence="3">NFRAN1</strain>
    </source>
</reference>
<protein>
    <submittedName>
        <fullName evidence="3">Beta-1,4-mannooligosaccharide phosphorylase</fullName>
        <ecNumber evidence="3">2.4.1.-</ecNumber>
    </submittedName>
</protein>
<dbReference type="RefSeq" id="WP_172602275.1">
    <property type="nucleotide sequence ID" value="NZ_LR216287.1"/>
</dbReference>
<dbReference type="Gene3D" id="2.115.10.20">
    <property type="entry name" value="Glycosyl hydrolase domain, family 43"/>
    <property type="match status" value="1"/>
</dbReference>
<dbReference type="KEGG" id="nfn:NFRAN_2397"/>
<name>A0A484IEZ9_9ARCH</name>
<dbReference type="Proteomes" id="UP000294299">
    <property type="component" value="Chromosome NFRAN"/>
</dbReference>
<dbReference type="GO" id="GO:0016757">
    <property type="term" value="F:glycosyltransferase activity"/>
    <property type="evidence" value="ECO:0007669"/>
    <property type="project" value="UniProtKB-KW"/>
</dbReference>
<keyword evidence="2 3" id="KW-0808">Transferase</keyword>
<evidence type="ECO:0000313" key="3">
    <source>
        <dbReference type="EMBL" id="VFJ14719.1"/>
    </source>
</evidence>